<reference evidence="2" key="1">
    <citation type="journal article" date="2022" name="bioRxiv">
        <title>Sequencing and chromosome-scale assembly of the giantPleurodeles waltlgenome.</title>
        <authorList>
            <person name="Brown T."/>
            <person name="Elewa A."/>
            <person name="Iarovenko S."/>
            <person name="Subramanian E."/>
            <person name="Araus A.J."/>
            <person name="Petzold A."/>
            <person name="Susuki M."/>
            <person name="Suzuki K.-i.T."/>
            <person name="Hayashi T."/>
            <person name="Toyoda A."/>
            <person name="Oliveira C."/>
            <person name="Osipova E."/>
            <person name="Leigh N.D."/>
            <person name="Simon A."/>
            <person name="Yun M.H."/>
        </authorList>
    </citation>
    <scope>NUCLEOTIDE SEQUENCE</scope>
    <source>
        <strain evidence="2">20211129_DDA</strain>
        <tissue evidence="2">Liver</tissue>
    </source>
</reference>
<dbReference type="Proteomes" id="UP001066276">
    <property type="component" value="Chromosome 3_2"/>
</dbReference>
<dbReference type="AlphaFoldDB" id="A0AAV7TXW2"/>
<gene>
    <name evidence="2" type="ORF">NDU88_006526</name>
</gene>
<dbReference type="EMBL" id="JANPWB010000006">
    <property type="protein sequence ID" value="KAJ1181318.1"/>
    <property type="molecule type" value="Genomic_DNA"/>
</dbReference>
<proteinExistence type="predicted"/>
<sequence length="126" mass="13667">MQAALGVIVGVTHLSEQIQGLEHRAEDAEGRSRYINVRIVGMPESVEGPDAVTYLESWLCTLDERPLTPFFALERAHRVPTRRSEPGGRPPNSGKTPSLPGLRPAAAETPRSGPIPGGRRQSHLIS</sequence>
<evidence type="ECO:0000313" key="3">
    <source>
        <dbReference type="Proteomes" id="UP001066276"/>
    </source>
</evidence>
<evidence type="ECO:0000313" key="2">
    <source>
        <dbReference type="EMBL" id="KAJ1181318.1"/>
    </source>
</evidence>
<comment type="caution">
    <text evidence="2">The sequence shown here is derived from an EMBL/GenBank/DDBJ whole genome shotgun (WGS) entry which is preliminary data.</text>
</comment>
<feature type="region of interest" description="Disordered" evidence="1">
    <location>
        <begin position="74"/>
        <end position="126"/>
    </location>
</feature>
<feature type="compositionally biased region" description="Basic and acidic residues" evidence="1">
    <location>
        <begin position="74"/>
        <end position="86"/>
    </location>
</feature>
<evidence type="ECO:0000256" key="1">
    <source>
        <dbReference type="SAM" id="MobiDB-lite"/>
    </source>
</evidence>
<accession>A0AAV7TXW2</accession>
<keyword evidence="3" id="KW-1185">Reference proteome</keyword>
<dbReference type="Gene3D" id="3.30.70.1820">
    <property type="entry name" value="L1 transposable element, RRM domain"/>
    <property type="match status" value="1"/>
</dbReference>
<protein>
    <submittedName>
        <fullName evidence="2">Uncharacterized protein</fullName>
    </submittedName>
</protein>
<name>A0AAV7TXW2_PLEWA</name>
<organism evidence="2 3">
    <name type="scientific">Pleurodeles waltl</name>
    <name type="common">Iberian ribbed newt</name>
    <dbReference type="NCBI Taxonomy" id="8319"/>
    <lineage>
        <taxon>Eukaryota</taxon>
        <taxon>Metazoa</taxon>
        <taxon>Chordata</taxon>
        <taxon>Craniata</taxon>
        <taxon>Vertebrata</taxon>
        <taxon>Euteleostomi</taxon>
        <taxon>Amphibia</taxon>
        <taxon>Batrachia</taxon>
        <taxon>Caudata</taxon>
        <taxon>Salamandroidea</taxon>
        <taxon>Salamandridae</taxon>
        <taxon>Pleurodelinae</taxon>
        <taxon>Pleurodeles</taxon>
    </lineage>
</organism>